<proteinExistence type="predicted"/>
<dbReference type="Proteomes" id="UP000034246">
    <property type="component" value="Unassembled WGS sequence"/>
</dbReference>
<sequence>MGERILTIFSILDRQVGDTLTLAARDGSGETIYGVVVGDLSEDSKYIGNVHNVRGEGNVREENLGANYYRVQIGK</sequence>
<name>A0A0G0NEC2_9BACT</name>
<dbReference type="EMBL" id="LBWP01000011">
    <property type="protein sequence ID" value="KKR11136.1"/>
    <property type="molecule type" value="Genomic_DNA"/>
</dbReference>
<gene>
    <name evidence="1" type="ORF">UT39_C0011G0008</name>
</gene>
<organism evidence="1 2">
    <name type="scientific">Candidatus Woesebacteria bacterium GW2011_GWA1_39_21</name>
    <dbReference type="NCBI Taxonomy" id="1618550"/>
    <lineage>
        <taxon>Bacteria</taxon>
        <taxon>Candidatus Woeseibacteriota</taxon>
    </lineage>
</organism>
<evidence type="ECO:0000313" key="1">
    <source>
        <dbReference type="EMBL" id="KKR11136.1"/>
    </source>
</evidence>
<dbReference type="AlphaFoldDB" id="A0A0G0NEC2"/>
<accession>A0A0G0NEC2</accession>
<reference evidence="1 2" key="1">
    <citation type="journal article" date="2015" name="Nature">
        <title>rRNA introns, odd ribosomes, and small enigmatic genomes across a large radiation of phyla.</title>
        <authorList>
            <person name="Brown C.T."/>
            <person name="Hug L.A."/>
            <person name="Thomas B.C."/>
            <person name="Sharon I."/>
            <person name="Castelle C.J."/>
            <person name="Singh A."/>
            <person name="Wilkins M.J."/>
            <person name="Williams K.H."/>
            <person name="Banfield J.F."/>
        </authorList>
    </citation>
    <scope>NUCLEOTIDE SEQUENCE [LARGE SCALE GENOMIC DNA]</scope>
</reference>
<comment type="caution">
    <text evidence="1">The sequence shown here is derived from an EMBL/GenBank/DDBJ whole genome shotgun (WGS) entry which is preliminary data.</text>
</comment>
<protein>
    <submittedName>
        <fullName evidence="1">Uncharacterized protein</fullName>
    </submittedName>
</protein>
<evidence type="ECO:0000313" key="2">
    <source>
        <dbReference type="Proteomes" id="UP000034246"/>
    </source>
</evidence>